<evidence type="ECO:0000313" key="2">
    <source>
        <dbReference type="EMBL" id="SEL79041.1"/>
    </source>
</evidence>
<dbReference type="SUPFAM" id="SSF55874">
    <property type="entry name" value="ATPase domain of HSP90 chaperone/DNA topoisomerase II/histidine kinase"/>
    <property type="match status" value="1"/>
</dbReference>
<gene>
    <name evidence="2" type="ORF">SAMN05216382_2648</name>
</gene>
<name>A0A1H7T2F0_9SPHN</name>
<dbReference type="Pfam" id="PF13589">
    <property type="entry name" value="HATPase_c_3"/>
    <property type="match status" value="1"/>
</dbReference>
<dbReference type="RefSeq" id="WP_218139391.1">
    <property type="nucleotide sequence ID" value="NZ_FNZZ01000005.1"/>
</dbReference>
<keyword evidence="3" id="KW-1185">Reference proteome</keyword>
<evidence type="ECO:0000256" key="1">
    <source>
        <dbReference type="SAM" id="MobiDB-lite"/>
    </source>
</evidence>
<dbReference type="InterPro" id="IPR036890">
    <property type="entry name" value="HATPase_C_sf"/>
</dbReference>
<reference evidence="3" key="1">
    <citation type="submission" date="2016-10" db="EMBL/GenBank/DDBJ databases">
        <authorList>
            <person name="Varghese N."/>
            <person name="Submissions S."/>
        </authorList>
    </citation>
    <scope>NUCLEOTIDE SEQUENCE [LARGE SCALE GENOMIC DNA]</scope>
    <source>
        <strain evidence="3">JS21-1</strain>
    </source>
</reference>
<keyword evidence="2" id="KW-0808">Transferase</keyword>
<dbReference type="STRING" id="1855283.SAMN05216382_2648"/>
<feature type="region of interest" description="Disordered" evidence="1">
    <location>
        <begin position="431"/>
        <end position="476"/>
    </location>
</feature>
<dbReference type="Proteomes" id="UP000199214">
    <property type="component" value="Unassembled WGS sequence"/>
</dbReference>
<dbReference type="EMBL" id="FNZZ01000005">
    <property type="protein sequence ID" value="SEL79041.1"/>
    <property type="molecule type" value="Genomic_DNA"/>
</dbReference>
<dbReference type="Gene3D" id="3.30.565.10">
    <property type="entry name" value="Histidine kinase-like ATPase, C-terminal domain"/>
    <property type="match status" value="1"/>
</dbReference>
<protein>
    <submittedName>
        <fullName evidence="2">Histidine kinase-, DNA gyrase B-, and HSP90-like ATPase</fullName>
    </submittedName>
</protein>
<proteinExistence type="predicted"/>
<evidence type="ECO:0000313" key="3">
    <source>
        <dbReference type="Proteomes" id="UP000199214"/>
    </source>
</evidence>
<keyword evidence="2" id="KW-0418">Kinase</keyword>
<dbReference type="GO" id="GO:0016301">
    <property type="term" value="F:kinase activity"/>
    <property type="evidence" value="ECO:0007669"/>
    <property type="project" value="UniProtKB-KW"/>
</dbReference>
<feature type="compositionally biased region" description="Basic and acidic residues" evidence="1">
    <location>
        <begin position="431"/>
        <end position="443"/>
    </location>
</feature>
<sequence>MLEDDVNIVARSDDAAHDWGADAPKGGRTVLQRILKEGTKVPLFLGQTLVNSLRDVGYNDTVSAVCEHVDNSLQWDATEVRVYFAEEKQRGATRVDVLVLDNGRGMAPHVLQVATSFGGSMVYENRKSIGRYGVGMKAAALSMSPMMELYSWQEPGAFYRMVLDVQEISNSRSNLIELPEPQFMNTLPSNIARILTRPMNYPKNPSDTQALFTSAEDDLLERLGPSGTMVFMPNCDRLTYKNAKTLVDHAVKDMARVYRRYIEKGVKLYVNNRRVEASDPTYWMTTARHAKVEGLKEKRSRLIRPWPRIEIPIAEGSETKAPVSVRLYRLPIEEWSELPEGVIKSGLQIYDDYQVSFMRADREVYAGPNSKLKMPAHGDTKWMRLQVDFPAELDEAFGVAMNKQGVRPKGYVLDIIRKEIEDEVRATRKSIAESRAAKVKEDADSPASQAEKRANATDGLQGKQLPTPAPETAEERQMLDENLRGLAVTLKRDGETDEQAFERIRGSTYVTIFRHDPYWPFYHVEYKFGRVILTINTAHPFYTRFYQPLVDFATAPATDGAEDTGEQPGDATDLVVSLQLMLLSLARTQSQMMASGGEDRRMLFDTFGREWSNNMKVQLGGE</sequence>
<dbReference type="AlphaFoldDB" id="A0A1H7T2F0"/>
<organism evidence="2 3">
    <name type="scientific">Sphingomonas palmae</name>
    <dbReference type="NCBI Taxonomy" id="1855283"/>
    <lineage>
        <taxon>Bacteria</taxon>
        <taxon>Pseudomonadati</taxon>
        <taxon>Pseudomonadota</taxon>
        <taxon>Alphaproteobacteria</taxon>
        <taxon>Sphingomonadales</taxon>
        <taxon>Sphingomonadaceae</taxon>
        <taxon>Sphingomonas</taxon>
    </lineage>
</organism>
<accession>A0A1H7T2F0</accession>